<proteinExistence type="predicted"/>
<evidence type="ECO:0000313" key="2">
    <source>
        <dbReference type="Proteomes" id="UP001488838"/>
    </source>
</evidence>
<reference evidence="1 2" key="1">
    <citation type="journal article" date="2023" name="bioRxiv">
        <title>Conserved and derived expression patterns and positive selection on dental genes reveal complex evolutionary context of ever-growing rodent molars.</title>
        <authorList>
            <person name="Calamari Z.T."/>
            <person name="Song A."/>
            <person name="Cohen E."/>
            <person name="Akter M."/>
            <person name="Roy R.D."/>
            <person name="Hallikas O."/>
            <person name="Christensen M.M."/>
            <person name="Li P."/>
            <person name="Marangoni P."/>
            <person name="Jernvall J."/>
            <person name="Klein O.D."/>
        </authorList>
    </citation>
    <scope>NUCLEOTIDE SEQUENCE [LARGE SCALE GENOMIC DNA]</scope>
    <source>
        <strain evidence="1">V071</strain>
    </source>
</reference>
<name>A0AAW0IQW9_MYOGA</name>
<keyword evidence="2" id="KW-1185">Reference proteome</keyword>
<protein>
    <submittedName>
        <fullName evidence="1">Uncharacterized protein</fullName>
    </submittedName>
</protein>
<dbReference type="EMBL" id="JBBHLL010000101">
    <property type="protein sequence ID" value="KAK7816611.1"/>
    <property type="molecule type" value="Genomic_DNA"/>
</dbReference>
<dbReference type="AlphaFoldDB" id="A0AAW0IQW9"/>
<sequence length="92" mass="9942">MTETPCKPMGPLKIVKKMMAPFFIRVPVRIRPFRTRSYCDENLLPALHLSCASRLSLLGCSAASTLSRSPAVAGPSLLSARALDGTAFAQHI</sequence>
<gene>
    <name evidence="1" type="ORF">U0070_000464</name>
</gene>
<dbReference type="Proteomes" id="UP001488838">
    <property type="component" value="Unassembled WGS sequence"/>
</dbReference>
<comment type="caution">
    <text evidence="1">The sequence shown here is derived from an EMBL/GenBank/DDBJ whole genome shotgun (WGS) entry which is preliminary data.</text>
</comment>
<organism evidence="1 2">
    <name type="scientific">Myodes glareolus</name>
    <name type="common">Bank vole</name>
    <name type="synonym">Clethrionomys glareolus</name>
    <dbReference type="NCBI Taxonomy" id="447135"/>
    <lineage>
        <taxon>Eukaryota</taxon>
        <taxon>Metazoa</taxon>
        <taxon>Chordata</taxon>
        <taxon>Craniata</taxon>
        <taxon>Vertebrata</taxon>
        <taxon>Euteleostomi</taxon>
        <taxon>Mammalia</taxon>
        <taxon>Eutheria</taxon>
        <taxon>Euarchontoglires</taxon>
        <taxon>Glires</taxon>
        <taxon>Rodentia</taxon>
        <taxon>Myomorpha</taxon>
        <taxon>Muroidea</taxon>
        <taxon>Cricetidae</taxon>
        <taxon>Arvicolinae</taxon>
        <taxon>Myodes</taxon>
    </lineage>
</organism>
<accession>A0AAW0IQW9</accession>
<evidence type="ECO:0000313" key="1">
    <source>
        <dbReference type="EMBL" id="KAK7816611.1"/>
    </source>
</evidence>